<keyword evidence="2" id="KW-1185">Reference proteome</keyword>
<proteinExistence type="predicted"/>
<organism evidence="1 2">
    <name type="scientific">Cymbomonas tetramitiformis</name>
    <dbReference type="NCBI Taxonomy" id="36881"/>
    <lineage>
        <taxon>Eukaryota</taxon>
        <taxon>Viridiplantae</taxon>
        <taxon>Chlorophyta</taxon>
        <taxon>Pyramimonadophyceae</taxon>
        <taxon>Pyramimonadales</taxon>
        <taxon>Pyramimonadaceae</taxon>
        <taxon>Cymbomonas</taxon>
    </lineage>
</organism>
<evidence type="ECO:0000313" key="1">
    <source>
        <dbReference type="EMBL" id="KAK3265197.1"/>
    </source>
</evidence>
<dbReference type="Proteomes" id="UP001190700">
    <property type="component" value="Unassembled WGS sequence"/>
</dbReference>
<sequence>MFHDPIPLTRAWCMFEIFSTVDTGAVLDLRLSSKDAEMTFTAQLRDGEYDFNTWVARVNLERAEALDPQDLAKM</sequence>
<gene>
    <name evidence="1" type="ORF">CYMTET_26107</name>
</gene>
<name>A0AAE0FT29_9CHLO</name>
<dbReference type="EMBL" id="LGRX02014079">
    <property type="protein sequence ID" value="KAK3265197.1"/>
    <property type="molecule type" value="Genomic_DNA"/>
</dbReference>
<comment type="caution">
    <text evidence="1">The sequence shown here is derived from an EMBL/GenBank/DDBJ whole genome shotgun (WGS) entry which is preliminary data.</text>
</comment>
<dbReference type="AlphaFoldDB" id="A0AAE0FT29"/>
<accession>A0AAE0FT29</accession>
<protein>
    <submittedName>
        <fullName evidence="1">Uncharacterized protein</fullName>
    </submittedName>
</protein>
<reference evidence="1 2" key="1">
    <citation type="journal article" date="2015" name="Genome Biol. Evol.">
        <title>Comparative Genomics of a Bacterivorous Green Alga Reveals Evolutionary Causalities and Consequences of Phago-Mixotrophic Mode of Nutrition.</title>
        <authorList>
            <person name="Burns J.A."/>
            <person name="Paasch A."/>
            <person name="Narechania A."/>
            <person name="Kim E."/>
        </authorList>
    </citation>
    <scope>NUCLEOTIDE SEQUENCE [LARGE SCALE GENOMIC DNA]</scope>
    <source>
        <strain evidence="1 2">PLY_AMNH</strain>
    </source>
</reference>
<evidence type="ECO:0000313" key="2">
    <source>
        <dbReference type="Proteomes" id="UP001190700"/>
    </source>
</evidence>